<dbReference type="PANTHER" id="PTHR47663:SF1">
    <property type="entry name" value="XYLANOLYTIC TRANSCRIPTIONAL ACTIVATOR XLNR-RELATED"/>
    <property type="match status" value="1"/>
</dbReference>
<sequence length="520" mass="59016">MSQRSSYFTYSLKYSNGDAASLLSTVLPPINEKKKRKTRACDGCAVRKTKCDDSRPCRHCVNNNLNCTERRERKKSGPKNLRKKTIDSIQSISKDSNSHSPEHDEAMRSSESSILQSIDFVEVAEYLRTIPPEIMEIVSAFTASSVSSTIIDSVTELGRAPTPTANLSALSKRLATLSYVSLIFAALKADSSLDSADMQPSFEQHLKSQLQNYILLLYSECARYLFLPDGNTADYEANYNLSLANLHMCALIKVGGTSHSLELVYMRSAISHLQILEAHYGKPDIYTVDLRRLLYVWERHSLLFSPEPAFRHSALLVNLSEMERGPLPQSVVYAYYLMLNVLDEQLLFQQVVAEPFSWRFLGSATPMGLSYASTKAKLNELLQNYGTGSHTYSTLSQFLYFMLSLKVIQVYLKELSQEHVALELFEAIRQVNVIVNLQRHYLHNFIVVLGVVPQMLEALKAYLQVTVREQWNTHTYESLLQLSHCISYFLGQKSEFNDPILHNWFSQLNDPQQQEFIGGL</sequence>
<organism evidence="7 8">
    <name type="scientific">Sungouiella intermedia</name>
    <dbReference type="NCBI Taxonomy" id="45354"/>
    <lineage>
        <taxon>Eukaryota</taxon>
        <taxon>Fungi</taxon>
        <taxon>Dikarya</taxon>
        <taxon>Ascomycota</taxon>
        <taxon>Saccharomycotina</taxon>
        <taxon>Pichiomycetes</taxon>
        <taxon>Metschnikowiaceae</taxon>
        <taxon>Sungouiella</taxon>
    </lineage>
</organism>
<feature type="compositionally biased region" description="Basic residues" evidence="5">
    <location>
        <begin position="72"/>
        <end position="83"/>
    </location>
</feature>
<dbReference type="SMART" id="SM00066">
    <property type="entry name" value="GAL4"/>
    <property type="match status" value="1"/>
</dbReference>
<keyword evidence="2" id="KW-0805">Transcription regulation</keyword>
<dbReference type="EMBL" id="LT635769">
    <property type="protein sequence ID" value="SGZ58251.1"/>
    <property type="molecule type" value="Genomic_DNA"/>
</dbReference>
<dbReference type="GO" id="GO:0003677">
    <property type="term" value="F:DNA binding"/>
    <property type="evidence" value="ECO:0007669"/>
    <property type="project" value="UniProtKB-KW"/>
</dbReference>
<dbReference type="InterPro" id="IPR051439">
    <property type="entry name" value="XlnR/Xlr1"/>
</dbReference>
<protein>
    <submittedName>
        <fullName evidence="7">CIC11C00000000747</fullName>
    </submittedName>
</protein>
<dbReference type="GO" id="GO:0000981">
    <property type="term" value="F:DNA-binding transcription factor activity, RNA polymerase II-specific"/>
    <property type="evidence" value="ECO:0007669"/>
    <property type="project" value="InterPro"/>
</dbReference>
<dbReference type="Pfam" id="PF00172">
    <property type="entry name" value="Zn_clus"/>
    <property type="match status" value="1"/>
</dbReference>
<accession>A0A1L0C414</accession>
<proteinExistence type="predicted"/>
<name>A0A1L0C414_9ASCO</name>
<dbReference type="PROSITE" id="PS50048">
    <property type="entry name" value="ZN2_CY6_FUNGAL_2"/>
    <property type="match status" value="1"/>
</dbReference>
<keyword evidence="4" id="KW-0804">Transcription</keyword>
<dbReference type="SUPFAM" id="SSF57701">
    <property type="entry name" value="Zn2/Cys6 DNA-binding domain"/>
    <property type="match status" value="1"/>
</dbReference>
<dbReference type="InterPro" id="IPR001138">
    <property type="entry name" value="Zn2Cys6_DnaBD"/>
</dbReference>
<dbReference type="GO" id="GO:0008270">
    <property type="term" value="F:zinc ion binding"/>
    <property type="evidence" value="ECO:0007669"/>
    <property type="project" value="InterPro"/>
</dbReference>
<evidence type="ECO:0000256" key="3">
    <source>
        <dbReference type="ARBA" id="ARBA00023125"/>
    </source>
</evidence>
<dbReference type="CDD" id="cd00067">
    <property type="entry name" value="GAL4"/>
    <property type="match status" value="1"/>
</dbReference>
<dbReference type="PANTHER" id="PTHR47663">
    <property type="entry name" value="XYLANOLYTIC TRANSCRIPTIONAL ACTIVATOR XLNR-RELATED"/>
    <property type="match status" value="1"/>
</dbReference>
<evidence type="ECO:0000256" key="1">
    <source>
        <dbReference type="ARBA" id="ARBA00022833"/>
    </source>
</evidence>
<gene>
    <name evidence="7" type="ORF">SAMEA4029009_CIC11G00000000747</name>
</gene>
<dbReference type="Proteomes" id="UP000182259">
    <property type="component" value="Chromosome VI"/>
</dbReference>
<evidence type="ECO:0000256" key="5">
    <source>
        <dbReference type="SAM" id="MobiDB-lite"/>
    </source>
</evidence>
<feature type="domain" description="Zn(2)-C6 fungal-type" evidence="6">
    <location>
        <begin position="40"/>
        <end position="69"/>
    </location>
</feature>
<keyword evidence="3" id="KW-0238">DNA-binding</keyword>
<evidence type="ECO:0000313" key="7">
    <source>
        <dbReference type="EMBL" id="SGZ58251.1"/>
    </source>
</evidence>
<reference evidence="7 8" key="1">
    <citation type="submission" date="2016-10" db="EMBL/GenBank/DDBJ databases">
        <authorList>
            <person name="de Groot N.N."/>
        </authorList>
    </citation>
    <scope>NUCLEOTIDE SEQUENCE [LARGE SCALE GENOMIC DNA]</scope>
    <source>
        <strain evidence="7 8">PYCC 4715</strain>
    </source>
</reference>
<dbReference type="AlphaFoldDB" id="A0A1L0C414"/>
<keyword evidence="1" id="KW-0862">Zinc</keyword>
<feature type="region of interest" description="Disordered" evidence="5">
    <location>
        <begin position="70"/>
        <end position="111"/>
    </location>
</feature>
<evidence type="ECO:0000256" key="2">
    <source>
        <dbReference type="ARBA" id="ARBA00023015"/>
    </source>
</evidence>
<dbReference type="Gene3D" id="4.10.240.10">
    <property type="entry name" value="Zn(2)-C6 fungal-type DNA-binding domain"/>
    <property type="match status" value="1"/>
</dbReference>
<evidence type="ECO:0000259" key="6">
    <source>
        <dbReference type="PROSITE" id="PS50048"/>
    </source>
</evidence>
<dbReference type="InterPro" id="IPR036864">
    <property type="entry name" value="Zn2-C6_fun-type_DNA-bd_sf"/>
</dbReference>
<feature type="compositionally biased region" description="Basic and acidic residues" evidence="5">
    <location>
        <begin position="96"/>
        <end position="108"/>
    </location>
</feature>
<dbReference type="PROSITE" id="PS00463">
    <property type="entry name" value="ZN2_CY6_FUNGAL_1"/>
    <property type="match status" value="1"/>
</dbReference>
<evidence type="ECO:0000313" key="8">
    <source>
        <dbReference type="Proteomes" id="UP000182259"/>
    </source>
</evidence>
<evidence type="ECO:0000256" key="4">
    <source>
        <dbReference type="ARBA" id="ARBA00023163"/>
    </source>
</evidence>